<dbReference type="EMBL" id="JAVDSB010000006">
    <property type="protein sequence ID" value="MDR6552522.1"/>
    <property type="molecule type" value="Genomic_DNA"/>
</dbReference>
<evidence type="ECO:0000313" key="9">
    <source>
        <dbReference type="EMBL" id="MDR6552522.1"/>
    </source>
</evidence>
<keyword evidence="6 7" id="KW-0472">Membrane</keyword>
<evidence type="ECO:0000256" key="2">
    <source>
        <dbReference type="ARBA" id="ARBA00022448"/>
    </source>
</evidence>
<dbReference type="CDD" id="cd06261">
    <property type="entry name" value="TM_PBP2"/>
    <property type="match status" value="1"/>
</dbReference>
<feature type="transmembrane region" description="Helical" evidence="7">
    <location>
        <begin position="181"/>
        <end position="203"/>
    </location>
</feature>
<dbReference type="PROSITE" id="PS50928">
    <property type="entry name" value="ABC_TM1"/>
    <property type="match status" value="1"/>
</dbReference>
<dbReference type="Pfam" id="PF00528">
    <property type="entry name" value="BPD_transp_1"/>
    <property type="match status" value="1"/>
</dbReference>
<accession>A0ABU1NYE1</accession>
<keyword evidence="5 7" id="KW-1133">Transmembrane helix</keyword>
<keyword evidence="2 7" id="KW-0813">Transport</keyword>
<keyword evidence="4 7" id="KW-0812">Transmembrane</keyword>
<dbReference type="SUPFAM" id="SSF161098">
    <property type="entry name" value="MetI-like"/>
    <property type="match status" value="1"/>
</dbReference>
<evidence type="ECO:0000259" key="8">
    <source>
        <dbReference type="PROSITE" id="PS50928"/>
    </source>
</evidence>
<dbReference type="Gene3D" id="1.10.3720.10">
    <property type="entry name" value="MetI-like"/>
    <property type="match status" value="1"/>
</dbReference>
<evidence type="ECO:0000256" key="6">
    <source>
        <dbReference type="ARBA" id="ARBA00023136"/>
    </source>
</evidence>
<feature type="transmembrane region" description="Helical" evidence="7">
    <location>
        <begin position="76"/>
        <end position="98"/>
    </location>
</feature>
<evidence type="ECO:0000256" key="1">
    <source>
        <dbReference type="ARBA" id="ARBA00004651"/>
    </source>
</evidence>
<sequence length="287" mass="31564">MKLRKGFNWFEGLNWLLLGLLALLMAFPFWSVLAMSFSKPEAVYEGLFLLWPKGLTTVAYSAVFSNALFLRALQNSIIVTVAGTALSMLLTISLAYPLSKKAIIGSSTMLFLAFFTMLFSGGIIPTYMLVKELGMLNTLWSLIVPSALSVFNLMIMVSFFRSLPAELEESAKIDGSNDIGILARIIIPISLPVIATLTLFYAVSKWNIFFQAVMFNGNPEQMTLQVLLRQMLLQTTSEAVDAASNIPNIGASIKMAMIIIATVPILIIYPFLQKYFAKGAMIGSIKG</sequence>
<feature type="transmembrane region" description="Helical" evidence="7">
    <location>
        <begin position="142"/>
        <end position="160"/>
    </location>
</feature>
<dbReference type="Proteomes" id="UP001267290">
    <property type="component" value="Unassembled WGS sequence"/>
</dbReference>
<dbReference type="PANTHER" id="PTHR43744:SF9">
    <property type="entry name" value="POLYGALACTURONAN_RHAMNOGALACTURONAN TRANSPORT SYSTEM PERMEASE PROTEIN YTCP"/>
    <property type="match status" value="1"/>
</dbReference>
<evidence type="ECO:0000256" key="5">
    <source>
        <dbReference type="ARBA" id="ARBA00022989"/>
    </source>
</evidence>
<dbReference type="PANTHER" id="PTHR43744">
    <property type="entry name" value="ABC TRANSPORTER PERMEASE PROTEIN MG189-RELATED-RELATED"/>
    <property type="match status" value="1"/>
</dbReference>
<evidence type="ECO:0000256" key="3">
    <source>
        <dbReference type="ARBA" id="ARBA00022475"/>
    </source>
</evidence>
<feature type="domain" description="ABC transmembrane type-1" evidence="8">
    <location>
        <begin position="73"/>
        <end position="270"/>
    </location>
</feature>
<evidence type="ECO:0000313" key="10">
    <source>
        <dbReference type="Proteomes" id="UP001267290"/>
    </source>
</evidence>
<comment type="similarity">
    <text evidence="7">Belongs to the binding-protein-dependent transport system permease family.</text>
</comment>
<feature type="transmembrane region" description="Helical" evidence="7">
    <location>
        <begin position="110"/>
        <end position="130"/>
    </location>
</feature>
<name>A0ABU1NYE1_9BACL</name>
<organism evidence="9 10">
    <name type="scientific">Paenibacillus qinlingensis</name>
    <dbReference type="NCBI Taxonomy" id="1837343"/>
    <lineage>
        <taxon>Bacteria</taxon>
        <taxon>Bacillati</taxon>
        <taxon>Bacillota</taxon>
        <taxon>Bacilli</taxon>
        <taxon>Bacillales</taxon>
        <taxon>Paenibacillaceae</taxon>
        <taxon>Paenibacillus</taxon>
    </lineage>
</organism>
<dbReference type="InterPro" id="IPR000515">
    <property type="entry name" value="MetI-like"/>
</dbReference>
<evidence type="ECO:0000256" key="7">
    <source>
        <dbReference type="RuleBase" id="RU363032"/>
    </source>
</evidence>
<keyword evidence="10" id="KW-1185">Reference proteome</keyword>
<feature type="transmembrane region" description="Helical" evidence="7">
    <location>
        <begin position="253"/>
        <end position="272"/>
    </location>
</feature>
<feature type="transmembrane region" description="Helical" evidence="7">
    <location>
        <begin position="47"/>
        <end position="70"/>
    </location>
</feature>
<evidence type="ECO:0000256" key="4">
    <source>
        <dbReference type="ARBA" id="ARBA00022692"/>
    </source>
</evidence>
<proteinExistence type="inferred from homology"/>
<dbReference type="InterPro" id="IPR035906">
    <property type="entry name" value="MetI-like_sf"/>
</dbReference>
<reference evidence="9 10" key="1">
    <citation type="submission" date="2023-07" db="EMBL/GenBank/DDBJ databases">
        <title>Sorghum-associated microbial communities from plants grown in Nebraska, USA.</title>
        <authorList>
            <person name="Schachtman D."/>
        </authorList>
    </citation>
    <scope>NUCLEOTIDE SEQUENCE [LARGE SCALE GENOMIC DNA]</scope>
    <source>
        <strain evidence="9 10">CC258</strain>
    </source>
</reference>
<feature type="transmembrane region" description="Helical" evidence="7">
    <location>
        <begin position="12"/>
        <end position="35"/>
    </location>
</feature>
<comment type="caution">
    <text evidence="9">The sequence shown here is derived from an EMBL/GenBank/DDBJ whole genome shotgun (WGS) entry which is preliminary data.</text>
</comment>
<keyword evidence="3" id="KW-1003">Cell membrane</keyword>
<comment type="subcellular location">
    <subcellularLocation>
        <location evidence="1 7">Cell membrane</location>
        <topology evidence="1 7">Multi-pass membrane protein</topology>
    </subcellularLocation>
</comment>
<protein>
    <submittedName>
        <fullName evidence="9">Aldouronate transport system permease protein</fullName>
    </submittedName>
</protein>
<dbReference type="RefSeq" id="WP_310500038.1">
    <property type="nucleotide sequence ID" value="NZ_JAVDSB010000006.1"/>
</dbReference>
<gene>
    <name evidence="9" type="ORF">J2736_003728</name>
</gene>